<reference evidence="1 2" key="1">
    <citation type="journal article" date="2022" name="New Phytol.">
        <title>Ecological generalism drives hyperdiversity of secondary metabolite gene clusters in xylarialean endophytes.</title>
        <authorList>
            <person name="Franco M.E.E."/>
            <person name="Wisecaver J.H."/>
            <person name="Arnold A.E."/>
            <person name="Ju Y.M."/>
            <person name="Slot J.C."/>
            <person name="Ahrendt S."/>
            <person name="Moore L.P."/>
            <person name="Eastman K.E."/>
            <person name="Scott K."/>
            <person name="Konkel Z."/>
            <person name="Mondo S.J."/>
            <person name="Kuo A."/>
            <person name="Hayes R.D."/>
            <person name="Haridas S."/>
            <person name="Andreopoulos B."/>
            <person name="Riley R."/>
            <person name="LaButti K."/>
            <person name="Pangilinan J."/>
            <person name="Lipzen A."/>
            <person name="Amirebrahimi M."/>
            <person name="Yan J."/>
            <person name="Adam C."/>
            <person name="Keymanesh K."/>
            <person name="Ng V."/>
            <person name="Louie K."/>
            <person name="Northen T."/>
            <person name="Drula E."/>
            <person name="Henrissat B."/>
            <person name="Hsieh H.M."/>
            <person name="Youens-Clark K."/>
            <person name="Lutzoni F."/>
            <person name="Miadlikowska J."/>
            <person name="Eastwood D.C."/>
            <person name="Hamelin R.C."/>
            <person name="Grigoriev I.V."/>
            <person name="U'Ren J.M."/>
        </authorList>
    </citation>
    <scope>NUCLEOTIDE SEQUENCE [LARGE SCALE GENOMIC DNA]</scope>
    <source>
        <strain evidence="1 2">ER1909</strain>
    </source>
</reference>
<organism evidence="1 2">
    <name type="scientific">Hypoxylon rubiginosum</name>
    <dbReference type="NCBI Taxonomy" id="110542"/>
    <lineage>
        <taxon>Eukaryota</taxon>
        <taxon>Fungi</taxon>
        <taxon>Dikarya</taxon>
        <taxon>Ascomycota</taxon>
        <taxon>Pezizomycotina</taxon>
        <taxon>Sordariomycetes</taxon>
        <taxon>Xylariomycetidae</taxon>
        <taxon>Xylariales</taxon>
        <taxon>Hypoxylaceae</taxon>
        <taxon>Hypoxylon</taxon>
    </lineage>
</organism>
<evidence type="ECO:0000313" key="1">
    <source>
        <dbReference type="EMBL" id="KAI6081136.1"/>
    </source>
</evidence>
<protein>
    <submittedName>
        <fullName evidence="1">Uncharacterized protein</fullName>
    </submittedName>
</protein>
<accession>A0ACC0CL00</accession>
<proteinExistence type="predicted"/>
<name>A0ACC0CL00_9PEZI</name>
<dbReference type="EMBL" id="MU394406">
    <property type="protein sequence ID" value="KAI6081136.1"/>
    <property type="molecule type" value="Genomic_DNA"/>
</dbReference>
<dbReference type="Proteomes" id="UP001497680">
    <property type="component" value="Unassembled WGS sequence"/>
</dbReference>
<gene>
    <name evidence="1" type="ORF">F4821DRAFT_265208</name>
</gene>
<sequence>MGQAASSNQPKTEYQFDPDNVIDTVEKFQSGFIRQFQDDFPHEVDQAEEVFGYKRQCDSPEVQLPWDKHVLGNILSYAVPTRLKADIRVASPLLLKAMIRLGAFPFHNLPTHMHSTLSTDDAAVAILFFVRKHEEFYRDWDDDDKVHCDKYFHRLMFQVMSDKQCHDELSTRDTADDEDLILVRDVLQANNYERDEKNFKVGHWLPPVIEVSKLPCSRSRDLTGSVPREELRALLEVLYGISRYISVNTSADINQLIETHGTDWLGFETVVTKLEPHFSSGFRQLFDMFVNFWKWELRLDDAGKEVIVAAGALQSPKILELSGIGDAGLLRAHGIELIQHLPGVGENLQDHPFSTIGFEAIDSMDTFDALVRQDPDAMGNAMTEYAGTLSGWLTSVGVNTYADKAYYEVLGKTLLDLKELSGAYLSMLAQHITPVPPNSDSPAGPVPGKFISIGAILSQPLSRGSVHIQSADISTPPTIDPRYFSHPIDLEIMAQHMRHIETIAKSPPFTNLLKQPIAHRDPASRLTDREAARKYVKSSATSLWHLAGSCAMLPKEKGGVVDNELKVHGVGKLD</sequence>
<keyword evidence="2" id="KW-1185">Reference proteome</keyword>
<evidence type="ECO:0000313" key="2">
    <source>
        <dbReference type="Proteomes" id="UP001497680"/>
    </source>
</evidence>
<comment type="caution">
    <text evidence="1">The sequence shown here is derived from an EMBL/GenBank/DDBJ whole genome shotgun (WGS) entry which is preliminary data.</text>
</comment>